<dbReference type="Pfam" id="PF03060">
    <property type="entry name" value="NMO"/>
    <property type="match status" value="2"/>
</dbReference>
<dbReference type="Proteomes" id="UP000094043">
    <property type="component" value="Chromosome 2"/>
</dbReference>
<dbReference type="Gene3D" id="3.20.20.70">
    <property type="entry name" value="Aldolase class I"/>
    <property type="match status" value="2"/>
</dbReference>
<keyword evidence="3" id="KW-0560">Oxidoreductase</keyword>
<keyword evidence="2" id="KW-0288">FMN</keyword>
<keyword evidence="6" id="KW-1185">Reference proteome</keyword>
<dbReference type="InterPro" id="IPR013785">
    <property type="entry name" value="Aldolase_TIM"/>
</dbReference>
<dbReference type="InterPro" id="IPR004136">
    <property type="entry name" value="NMO"/>
</dbReference>
<feature type="compositionally biased region" description="Acidic residues" evidence="4">
    <location>
        <begin position="588"/>
        <end position="601"/>
    </location>
</feature>
<accession>A0AAJ8JQ49</accession>
<evidence type="ECO:0000256" key="1">
    <source>
        <dbReference type="ARBA" id="ARBA00022630"/>
    </source>
</evidence>
<feature type="compositionally biased region" description="Basic residues" evidence="4">
    <location>
        <begin position="454"/>
        <end position="464"/>
    </location>
</feature>
<evidence type="ECO:0000256" key="3">
    <source>
        <dbReference type="ARBA" id="ARBA00023002"/>
    </source>
</evidence>
<dbReference type="EMBL" id="CP143785">
    <property type="protein sequence ID" value="WVN86352.1"/>
    <property type="molecule type" value="Genomic_DNA"/>
</dbReference>
<dbReference type="PANTHER" id="PTHR32332:SF20">
    <property type="entry name" value="2-NITROPROPANE DIOXYGENASE-LIKE PROTEIN"/>
    <property type="match status" value="1"/>
</dbReference>
<keyword evidence="1" id="KW-0285">Flavoprotein</keyword>
<reference evidence="5" key="1">
    <citation type="submission" date="2016-06" db="EMBL/GenBank/DDBJ databases">
        <authorList>
            <person name="Cuomo C."/>
            <person name="Litvintseva A."/>
            <person name="Heitman J."/>
            <person name="Chen Y."/>
            <person name="Sun S."/>
            <person name="Springer D."/>
            <person name="Dromer F."/>
            <person name="Young S."/>
            <person name="Zeng Q."/>
            <person name="Chapman S."/>
            <person name="Gujja S."/>
            <person name="Saif S."/>
            <person name="Birren B."/>
        </authorList>
    </citation>
    <scope>NUCLEOTIDE SEQUENCE</scope>
    <source>
        <strain evidence="5">CBS 7841</strain>
    </source>
</reference>
<evidence type="ECO:0008006" key="7">
    <source>
        <dbReference type="Google" id="ProtNLM"/>
    </source>
</evidence>
<gene>
    <name evidence="5" type="ORF">L203_101515</name>
</gene>
<dbReference type="AlphaFoldDB" id="A0AAJ8JQ49"/>
<dbReference type="RefSeq" id="XP_066067052.1">
    <property type="nucleotide sequence ID" value="XM_066210955.1"/>
</dbReference>
<proteinExistence type="predicted"/>
<feature type="region of interest" description="Disordered" evidence="4">
    <location>
        <begin position="403"/>
        <end position="486"/>
    </location>
</feature>
<evidence type="ECO:0000313" key="5">
    <source>
        <dbReference type="EMBL" id="WVN86352.1"/>
    </source>
</evidence>
<protein>
    <recommendedName>
        <fullName evidence="7">2-nitropropane dioxygenase</fullName>
    </recommendedName>
</protein>
<dbReference type="KEGG" id="cdep:91085728"/>
<dbReference type="GO" id="GO:0018580">
    <property type="term" value="F:nitronate monooxygenase activity"/>
    <property type="evidence" value="ECO:0007669"/>
    <property type="project" value="InterPro"/>
</dbReference>
<dbReference type="CDD" id="cd04730">
    <property type="entry name" value="NPD_like"/>
    <property type="match status" value="1"/>
</dbReference>
<feature type="region of interest" description="Disordered" evidence="4">
    <location>
        <begin position="580"/>
        <end position="606"/>
    </location>
</feature>
<evidence type="ECO:0000313" key="6">
    <source>
        <dbReference type="Proteomes" id="UP000094043"/>
    </source>
</evidence>
<organism evidence="5 6">
    <name type="scientific">Cryptococcus depauperatus CBS 7841</name>
    <dbReference type="NCBI Taxonomy" id="1295531"/>
    <lineage>
        <taxon>Eukaryota</taxon>
        <taxon>Fungi</taxon>
        <taxon>Dikarya</taxon>
        <taxon>Basidiomycota</taxon>
        <taxon>Agaricomycotina</taxon>
        <taxon>Tremellomycetes</taxon>
        <taxon>Tremellales</taxon>
        <taxon>Cryptococcaceae</taxon>
        <taxon>Cryptococcus</taxon>
    </lineage>
</organism>
<reference evidence="5" key="3">
    <citation type="submission" date="2024-01" db="EMBL/GenBank/DDBJ databases">
        <authorList>
            <person name="Coelho M.A."/>
            <person name="David-Palma M."/>
            <person name="Shea T."/>
            <person name="Sun S."/>
            <person name="Cuomo C.A."/>
            <person name="Heitman J."/>
        </authorList>
    </citation>
    <scope>NUCLEOTIDE SEQUENCE</scope>
    <source>
        <strain evidence="5">CBS 7841</strain>
    </source>
</reference>
<name>A0AAJ8JQ49_9TREE</name>
<dbReference type="PANTHER" id="PTHR32332">
    <property type="entry name" value="2-NITROPROPANE DIOXYGENASE"/>
    <property type="match status" value="1"/>
</dbReference>
<evidence type="ECO:0000256" key="4">
    <source>
        <dbReference type="SAM" id="MobiDB-lite"/>
    </source>
</evidence>
<feature type="compositionally biased region" description="Low complexity" evidence="4">
    <location>
        <begin position="434"/>
        <end position="448"/>
    </location>
</feature>
<dbReference type="SUPFAM" id="SSF51412">
    <property type="entry name" value="Inosine monophosphate dehydrogenase (IMPDH)"/>
    <property type="match status" value="1"/>
</dbReference>
<sequence>MTIHTPLNHLLGIKYPIVQGGMQWVGTPPMAAAVARAGGLGILTALTQPSPNALREAIRETRKLIGSNLGKFGVNITLLPSINPPDYIDIFETAGNNRAGHPGEEDIGGLVLLAMAAKKLSIPYIASGGFVDGQGLAAALSLGASKLMAGTRFMCTVESPIHQNIKEKIVSTLQNTARVYRNAVSTEVVRLEKRAGGAKFEDLRELVSGARGRKVYENGDHDAGIWSEDCFDDDDFPAAPGGKKRKVPAYGQMKSAEQVNNAKWPALLSPLRQHSHRTRSHSISLYIDAQTAINASSLKHKSTLPDVTSFEKLLPSLEDVGVNSWTPDRPGWREDKAELWRIRTRRKKSFVSRVERRGWAPEGSFEFEMESSSAMRARAREQAALLKLAYELRAVVLATNKPSPVITSSAGTEDKPPNKTKRKLDKKAEILSDTPQPSSISLSQTLSSNDCIKTKKKTKKKKRSVLANQGNPHHVDNYRPSRTVSPQGNPYEPWPHHYDLISPPSMPLLAARPQRITAPLPGVPQRRTLVRPSEDDYICSFCEYDLYYGSERARRQAVRRRRSELKRKEAIKAKAKNVAEGRGVIKDETDEDEEEEGECDDDGHGQCTRTVVHDYMRKTGSSSICIED</sequence>
<dbReference type="GeneID" id="91085728"/>
<reference evidence="5" key="2">
    <citation type="journal article" date="2022" name="Elife">
        <title>Obligate sexual reproduction of a homothallic fungus closely related to the Cryptococcus pathogenic species complex.</title>
        <authorList>
            <person name="Passer A.R."/>
            <person name="Clancey S.A."/>
            <person name="Shea T."/>
            <person name="David-Palma M."/>
            <person name="Averette A.F."/>
            <person name="Boekhout T."/>
            <person name="Porcel B.M."/>
            <person name="Nowrousian M."/>
            <person name="Cuomo C.A."/>
            <person name="Sun S."/>
            <person name="Heitman J."/>
            <person name="Coelho M.A."/>
        </authorList>
    </citation>
    <scope>NUCLEOTIDE SEQUENCE</scope>
    <source>
        <strain evidence="5">CBS 7841</strain>
    </source>
</reference>
<evidence type="ECO:0000256" key="2">
    <source>
        <dbReference type="ARBA" id="ARBA00022643"/>
    </source>
</evidence>